<dbReference type="SUPFAM" id="SSF52922">
    <property type="entry name" value="TK C-terminal domain-like"/>
    <property type="match status" value="1"/>
</dbReference>
<dbReference type="PANTHER" id="PTHR43257:SF2">
    <property type="entry name" value="PYRUVATE DEHYDROGENASE E1 COMPONENT SUBUNIT BETA"/>
    <property type="match status" value="1"/>
</dbReference>
<evidence type="ECO:0000256" key="2">
    <source>
        <dbReference type="ARBA" id="ARBA00023002"/>
    </source>
</evidence>
<dbReference type="AlphaFoldDB" id="A0A101FHR6"/>
<evidence type="ECO:0000256" key="3">
    <source>
        <dbReference type="ARBA" id="ARBA00023052"/>
    </source>
</evidence>
<dbReference type="InterPro" id="IPR029061">
    <property type="entry name" value="THDP-binding"/>
</dbReference>
<dbReference type="GO" id="GO:0016491">
    <property type="term" value="F:oxidoreductase activity"/>
    <property type="evidence" value="ECO:0007669"/>
    <property type="project" value="UniProtKB-KW"/>
</dbReference>
<comment type="caution">
    <text evidence="5">The sequence shown here is derived from an EMBL/GenBank/DDBJ whole genome shotgun (WGS) entry which is preliminary data.</text>
</comment>
<dbReference type="Proteomes" id="UP000053326">
    <property type="component" value="Unassembled WGS sequence"/>
</dbReference>
<dbReference type="Pfam" id="PF02780">
    <property type="entry name" value="Transketolase_C"/>
    <property type="match status" value="1"/>
</dbReference>
<dbReference type="CDD" id="cd07036">
    <property type="entry name" value="TPP_PYR_E1-PDHc-beta_like"/>
    <property type="match status" value="1"/>
</dbReference>
<evidence type="ECO:0000313" key="5">
    <source>
        <dbReference type="EMBL" id="KUK37252.1"/>
    </source>
</evidence>
<dbReference type="PANTHER" id="PTHR43257">
    <property type="entry name" value="PYRUVATE DEHYDROGENASE E1 COMPONENT BETA SUBUNIT"/>
    <property type="match status" value="1"/>
</dbReference>
<dbReference type="Gene3D" id="3.40.50.970">
    <property type="match status" value="1"/>
</dbReference>
<organism evidence="5 6">
    <name type="scientific">Thermacetogenium phaeum</name>
    <dbReference type="NCBI Taxonomy" id="85874"/>
    <lineage>
        <taxon>Bacteria</taxon>
        <taxon>Bacillati</taxon>
        <taxon>Bacillota</taxon>
        <taxon>Clostridia</taxon>
        <taxon>Thermoanaerobacterales</taxon>
        <taxon>Thermoanaerobacteraceae</taxon>
        <taxon>Thermacetogenium</taxon>
    </lineage>
</organism>
<dbReference type="OMA" id="WYANCPG"/>
<keyword evidence="3" id="KW-0786">Thiamine pyrophosphate</keyword>
<dbReference type="InterPro" id="IPR033248">
    <property type="entry name" value="Transketolase_C"/>
</dbReference>
<gene>
    <name evidence="5" type="ORF">XD66_0029</name>
</gene>
<accession>A0A101FHR6</accession>
<dbReference type="InterPro" id="IPR009014">
    <property type="entry name" value="Transketo_C/PFOR_II"/>
</dbReference>
<sequence length="323" mass="34688">MAQMTYAEAIRDGMRVEMKRDPNVYLYGEDVGIFGGCFGVTAGLYQEFGPERVIDTPISETAIVGSAVGAAAAGLRPIAEVMFVDFMGVCMDELLNQAAKMRYMFGGKARLPMVVRTPCGAGMSAAAQHSQSLEAWFTHIPGLKVVMPGEPADAKGLMIAAIRDDNPVIYIEHKQLLNVAGEVPEGEYVVPLGKADIKREGSDVTIVAWSWMLQKALAAAEELAKDGINAEVLDPRTLVPLDKEAILKSVGKTGKLVIVHEAVRTSGFGGEIAALVAEEGFDLLDAPIKRVTAPDTPIPFSPVLESAYLPNEEKIIKAVKELF</sequence>
<dbReference type="EMBL" id="LGFO01000002">
    <property type="protein sequence ID" value="KUK37252.1"/>
    <property type="molecule type" value="Genomic_DNA"/>
</dbReference>
<dbReference type="SMART" id="SM00861">
    <property type="entry name" value="Transket_pyr"/>
    <property type="match status" value="1"/>
</dbReference>
<keyword evidence="2" id="KW-0560">Oxidoreductase</keyword>
<dbReference type="Pfam" id="PF02779">
    <property type="entry name" value="Transket_pyr"/>
    <property type="match status" value="1"/>
</dbReference>
<evidence type="ECO:0000256" key="1">
    <source>
        <dbReference type="ARBA" id="ARBA00001964"/>
    </source>
</evidence>
<dbReference type="InterPro" id="IPR005475">
    <property type="entry name" value="Transketolase-like_Pyr-bd"/>
</dbReference>
<comment type="cofactor">
    <cofactor evidence="1">
        <name>thiamine diphosphate</name>
        <dbReference type="ChEBI" id="CHEBI:58937"/>
    </cofactor>
</comment>
<feature type="domain" description="Transketolase-like pyrimidine-binding" evidence="4">
    <location>
        <begin position="4"/>
        <end position="179"/>
    </location>
</feature>
<reference evidence="6" key="1">
    <citation type="journal article" date="2015" name="MBio">
        <title>Genome-Resolved Metagenomic Analysis Reveals Roles for Candidate Phyla and Other Microbial Community Members in Biogeochemical Transformations in Oil Reservoirs.</title>
        <authorList>
            <person name="Hu P."/>
            <person name="Tom L."/>
            <person name="Singh A."/>
            <person name="Thomas B.C."/>
            <person name="Baker B.J."/>
            <person name="Piceno Y.M."/>
            <person name="Andersen G.L."/>
            <person name="Banfield J.F."/>
        </authorList>
    </citation>
    <scope>NUCLEOTIDE SEQUENCE [LARGE SCALE GENOMIC DNA]</scope>
</reference>
<dbReference type="NCBIfam" id="NF006667">
    <property type="entry name" value="PRK09212.1"/>
    <property type="match status" value="1"/>
</dbReference>
<name>A0A101FHR6_9THEO</name>
<dbReference type="PATRIC" id="fig|85874.4.peg.642"/>
<dbReference type="FunFam" id="3.40.50.920:FF:000001">
    <property type="entry name" value="Pyruvate dehydrogenase E1 beta subunit"/>
    <property type="match status" value="1"/>
</dbReference>
<proteinExistence type="predicted"/>
<dbReference type="SUPFAM" id="SSF52518">
    <property type="entry name" value="Thiamin diphosphate-binding fold (THDP-binding)"/>
    <property type="match status" value="1"/>
</dbReference>
<evidence type="ECO:0000259" key="4">
    <source>
        <dbReference type="SMART" id="SM00861"/>
    </source>
</evidence>
<protein>
    <submittedName>
        <fullName evidence="5">Acetoin:2,6-dichlorophenolindophenol oxidoreductase subunit beta</fullName>
    </submittedName>
</protein>
<evidence type="ECO:0000313" key="6">
    <source>
        <dbReference type="Proteomes" id="UP000053326"/>
    </source>
</evidence>
<dbReference type="FunFam" id="3.40.50.970:FF:000001">
    <property type="entry name" value="Pyruvate dehydrogenase E1 beta subunit"/>
    <property type="match status" value="1"/>
</dbReference>
<dbReference type="Gene3D" id="3.40.50.920">
    <property type="match status" value="1"/>
</dbReference>